<organism evidence="1 2">
    <name type="scientific">Marivirga lumbricoides</name>
    <dbReference type="NCBI Taxonomy" id="1046115"/>
    <lineage>
        <taxon>Bacteria</taxon>
        <taxon>Pseudomonadati</taxon>
        <taxon>Bacteroidota</taxon>
        <taxon>Cytophagia</taxon>
        <taxon>Cytophagales</taxon>
        <taxon>Marivirgaceae</taxon>
        <taxon>Marivirga</taxon>
    </lineage>
</organism>
<dbReference type="PANTHER" id="PTHR31299">
    <property type="entry name" value="ESTERASE, PUTATIVE (AFU_ORTHOLOGUE AFUA_1G05850)-RELATED"/>
    <property type="match status" value="1"/>
</dbReference>
<evidence type="ECO:0000313" key="1">
    <source>
        <dbReference type="EMBL" id="GGC30362.1"/>
    </source>
</evidence>
<dbReference type="Gene3D" id="1.20.1440.30">
    <property type="entry name" value="Biosynthetic Protein domain"/>
    <property type="match status" value="1"/>
</dbReference>
<dbReference type="SUPFAM" id="SSF159501">
    <property type="entry name" value="EreA/ChaN-like"/>
    <property type="match status" value="1"/>
</dbReference>
<reference evidence="2" key="1">
    <citation type="journal article" date="2019" name="Int. J. Syst. Evol. Microbiol.">
        <title>The Global Catalogue of Microorganisms (GCM) 10K type strain sequencing project: providing services to taxonomists for standard genome sequencing and annotation.</title>
        <authorList>
            <consortium name="The Broad Institute Genomics Platform"/>
            <consortium name="The Broad Institute Genome Sequencing Center for Infectious Disease"/>
            <person name="Wu L."/>
            <person name="Ma J."/>
        </authorList>
    </citation>
    <scope>NUCLEOTIDE SEQUENCE [LARGE SCALE GENOMIC DNA]</scope>
    <source>
        <strain evidence="2">CGMCC 1.10832</strain>
    </source>
</reference>
<dbReference type="Gene3D" id="3.40.1660.10">
    <property type="entry name" value="EreA-like (biosynthetic domain)"/>
    <property type="match status" value="1"/>
</dbReference>
<name>A0ABQ1LVV5_9BACT</name>
<dbReference type="PANTHER" id="PTHR31299:SF0">
    <property type="entry name" value="ESTERASE, PUTATIVE (AFU_ORTHOLOGUE AFUA_1G05850)-RELATED"/>
    <property type="match status" value="1"/>
</dbReference>
<keyword evidence="2" id="KW-1185">Reference proteome</keyword>
<proteinExistence type="predicted"/>
<dbReference type="Pfam" id="PF05139">
    <property type="entry name" value="Erythro_esteras"/>
    <property type="match status" value="1"/>
</dbReference>
<gene>
    <name evidence="1" type="ORF">GCM10011506_14740</name>
</gene>
<accession>A0ABQ1LVV5</accession>
<dbReference type="CDD" id="cd14728">
    <property type="entry name" value="Ere-like"/>
    <property type="match status" value="1"/>
</dbReference>
<dbReference type="EMBL" id="BMEC01000004">
    <property type="protein sequence ID" value="GGC30362.1"/>
    <property type="molecule type" value="Genomic_DNA"/>
</dbReference>
<protein>
    <submittedName>
        <fullName evidence="1">Erythromycin esterase</fullName>
    </submittedName>
</protein>
<sequence>MLSEEESEWLTENVISFSSPIDQISPEELEGISLPNGTKVVGLGEANHGTKEFQILKHKLAKYLIHDYAFNTIMLEFPYSHGLLLNDYIQGKNDAGINILTDQKNSEYHNEQMLAFIQDIKLINESRSDSNKIQFLGTDIFGKPYAFERILSYFGQVDDAFEELLHDHQYLTKDRYTYPSKDNNRTFKKISSTILKQLKSNKQSYISQTSLLQYNRIYRLAELLRIEWKGNSRAKEVTKNILLTLNENSSNKIFYFAHSLHVGKNNSHFEGNLLQKALDKSYFAIGTDYAFGSFTLKNMTDLNNIFPDTVQIIPLENCFADHVAEINGNFHYLQFPSAPITSTSWLSEPLYIASTGMGFNRPFTSGEEFRRLDKVSKQFDSIIVFDKISPTKLIKN</sequence>
<evidence type="ECO:0000313" key="2">
    <source>
        <dbReference type="Proteomes" id="UP000636010"/>
    </source>
</evidence>
<comment type="caution">
    <text evidence="1">The sequence shown here is derived from an EMBL/GenBank/DDBJ whole genome shotgun (WGS) entry which is preliminary data.</text>
</comment>
<dbReference type="Gene3D" id="3.30.1870.10">
    <property type="entry name" value="EreA-like, domain 2"/>
    <property type="match status" value="1"/>
</dbReference>
<dbReference type="InterPro" id="IPR007815">
    <property type="entry name" value="Emycin_Estase"/>
</dbReference>
<dbReference type="InterPro" id="IPR052036">
    <property type="entry name" value="Hydrolase/PRTase-associated"/>
</dbReference>
<dbReference type="Proteomes" id="UP000636010">
    <property type="component" value="Unassembled WGS sequence"/>
</dbReference>